<dbReference type="Proteomes" id="UP001219518">
    <property type="component" value="Unassembled WGS sequence"/>
</dbReference>
<feature type="domain" description="C2H2-type" evidence="3">
    <location>
        <begin position="91"/>
        <end position="117"/>
    </location>
</feature>
<evidence type="ECO:0000313" key="5">
    <source>
        <dbReference type="Proteomes" id="UP001219518"/>
    </source>
</evidence>
<reference evidence="4" key="2">
    <citation type="journal article" date="2023" name="BMC Genomics">
        <title>Pest status, molecular evolution, and epigenetic factors derived from the genome assembly of Frankliniella fusca, a thysanopteran phytovirus vector.</title>
        <authorList>
            <person name="Catto M.A."/>
            <person name="Labadie P.E."/>
            <person name="Jacobson A.L."/>
            <person name="Kennedy G.G."/>
            <person name="Srinivasan R."/>
            <person name="Hunt B.G."/>
        </authorList>
    </citation>
    <scope>NUCLEOTIDE SEQUENCE</scope>
    <source>
        <strain evidence="4">PL_HMW_Pooled</strain>
    </source>
</reference>
<feature type="domain" description="C2H2-type" evidence="3">
    <location>
        <begin position="139"/>
        <end position="161"/>
    </location>
</feature>
<gene>
    <name evidence="4" type="ORF">KUF71_017381</name>
</gene>
<keyword evidence="2" id="KW-0812">Transmembrane</keyword>
<feature type="domain" description="C2H2-type" evidence="3">
    <location>
        <begin position="61"/>
        <end position="83"/>
    </location>
</feature>
<feature type="transmembrane region" description="Helical" evidence="2">
    <location>
        <begin position="33"/>
        <end position="54"/>
    </location>
</feature>
<evidence type="ECO:0000313" key="4">
    <source>
        <dbReference type="EMBL" id="KAK3933120.1"/>
    </source>
</evidence>
<keyword evidence="5" id="KW-1185">Reference proteome</keyword>
<dbReference type="InterPro" id="IPR013087">
    <property type="entry name" value="Znf_C2H2_type"/>
</dbReference>
<keyword evidence="2" id="KW-0472">Membrane</keyword>
<dbReference type="EMBL" id="JAHWGI010001443">
    <property type="protein sequence ID" value="KAK3933120.1"/>
    <property type="molecule type" value="Genomic_DNA"/>
</dbReference>
<dbReference type="AlphaFoldDB" id="A0AAE1IV41"/>
<evidence type="ECO:0000256" key="2">
    <source>
        <dbReference type="SAM" id="Phobius"/>
    </source>
</evidence>
<organism evidence="4 5">
    <name type="scientific">Frankliniella fusca</name>
    <dbReference type="NCBI Taxonomy" id="407009"/>
    <lineage>
        <taxon>Eukaryota</taxon>
        <taxon>Metazoa</taxon>
        <taxon>Ecdysozoa</taxon>
        <taxon>Arthropoda</taxon>
        <taxon>Hexapoda</taxon>
        <taxon>Insecta</taxon>
        <taxon>Pterygota</taxon>
        <taxon>Neoptera</taxon>
        <taxon>Paraneoptera</taxon>
        <taxon>Thysanoptera</taxon>
        <taxon>Terebrantia</taxon>
        <taxon>Thripoidea</taxon>
        <taxon>Thripidae</taxon>
        <taxon>Frankliniella</taxon>
    </lineage>
</organism>
<evidence type="ECO:0000256" key="1">
    <source>
        <dbReference type="SAM" id="MobiDB-lite"/>
    </source>
</evidence>
<protein>
    <submittedName>
        <fullName evidence="4">Transcriptional regulator STP3</fullName>
    </submittedName>
</protein>
<keyword evidence="2" id="KW-1133">Transmembrane helix</keyword>
<accession>A0AAE1IV41</accession>
<name>A0AAE1IV41_9NEOP</name>
<evidence type="ECO:0000259" key="3">
    <source>
        <dbReference type="SMART" id="SM00355"/>
    </source>
</evidence>
<feature type="domain" description="C2H2-type" evidence="3">
    <location>
        <begin position="169"/>
        <end position="197"/>
    </location>
</feature>
<dbReference type="SMART" id="SM00355">
    <property type="entry name" value="ZnF_C2H2"/>
    <property type="match status" value="4"/>
</dbReference>
<feature type="region of interest" description="Disordered" evidence="1">
    <location>
        <begin position="202"/>
        <end position="223"/>
    </location>
</feature>
<comment type="caution">
    <text evidence="4">The sequence shown here is derived from an EMBL/GenBank/DDBJ whole genome shotgun (WGS) entry which is preliminary data.</text>
</comment>
<reference evidence="4" key="1">
    <citation type="submission" date="2021-07" db="EMBL/GenBank/DDBJ databases">
        <authorList>
            <person name="Catto M.A."/>
            <person name="Jacobson A."/>
            <person name="Kennedy G."/>
            <person name="Labadie P."/>
            <person name="Hunt B.G."/>
            <person name="Srinivasan R."/>
        </authorList>
    </citation>
    <scope>NUCLEOTIDE SEQUENCE</scope>
    <source>
        <strain evidence="4">PL_HMW_Pooled</strain>
        <tissue evidence="4">Head</tissue>
    </source>
</reference>
<proteinExistence type="predicted"/>
<sequence>MGVSTEQWRIRIGLFGGKKCKSRIKSISLLNSFSKLSALLTPFVIYLLLVIGNVELNPGPFPCKFCAAVPDTIASSLSHQQFHSKNSNFKFFCPAPECGNLSSCSFGTIRSHVSLAHPHTKHRPFLDQDVNCEPQPQCFKCEVCDYSSSVLWDLVQHLYVHLTSGVQIPKCPLFSDCDFQNPFKKKSTFQVHLSQYHKNWNPGARRRRRKDEEPTAGEHGNFEQALEDGCQEKNVPEAESGPSGRVPQEEFHDLSFLDDELVTEYIAKFYLQLYGAYFLPYDRIQEICNGLTFISEIMYARVKRLLTYKLQQLTVPEDDVNRICFKVMRADLLYGTHHKNLPGVASLTTDYLRKKYFQEHMGYKPPTEISLDHNNVDSDKKYQYVPIHETLEGVLQDLTVQKSIDESFCEQSTCNDLESNNDIVSNYTDGSLYKSEQHHAKETHIIMYQDGYNPVMNVLGSAKNKFKSLAVYFTIGNLKANLRSKVASKHLVMIIRESVMKIVGPKKCFEKLVENLKKLEETGISYKELLLKYGPLIHLWSLPYEQMHKMFKTICRLSRNFKNVEYTCAVRHQMHLAYLGTGLLFPEEQFETGSKLFLLMSHSGSMLNFLRNLNIGTNWTECKKLHVNGLIYQENDLLLLSTKEDGSILVGFIKIILTKGSQVQFILESFLSDYHSDYGVYQIPCQEGQYALVARDNLSYPVPQPTYNFQNLRSFSLKNKLF</sequence>